<organism evidence="3 4">
    <name type="scientific">Dictyobacter kobayashii</name>
    <dbReference type="NCBI Taxonomy" id="2014872"/>
    <lineage>
        <taxon>Bacteria</taxon>
        <taxon>Bacillati</taxon>
        <taxon>Chloroflexota</taxon>
        <taxon>Ktedonobacteria</taxon>
        <taxon>Ktedonobacterales</taxon>
        <taxon>Dictyobacteraceae</taxon>
        <taxon>Dictyobacter</taxon>
    </lineage>
</organism>
<sequence length="318" mass="36110">MHPTELTDLAALYASVFVHCWDSYAVQQSDGSYRRMHEPLSLQHLAAHLTGHITLGTYLLTADNTCRFAVFDDDQPGGLVRLAHLAAELEHRESVQTLLEMSRRAGHLWVHLAKPTPADQVRAWLLPYALQLGCELYPKQDQLLSGPGSLIRLPLGIHRQTGRWYPFLSIDPAISQLVPVGSTQQACFQWVAQSLSRVDVPDHIRLQPVLPEQVKIPVETVFVPPGHGAIRAWCQSQDIRQVIGHYVALDHRGLGSCPFQGHHRRGDRRPSFQVFGGRDPHWYCYTWRRAGNLFDFFCEYYGLSVQEAWIRLQEGRLA</sequence>
<dbReference type="Pfam" id="PF22548">
    <property type="entry name" value="AEP-TOTE"/>
    <property type="match status" value="1"/>
</dbReference>
<protein>
    <submittedName>
        <fullName evidence="3">Uncharacterized protein</fullName>
    </submittedName>
</protein>
<dbReference type="InterPro" id="IPR054347">
    <property type="entry name" value="TOTE_primase"/>
</dbReference>
<dbReference type="GO" id="GO:0003899">
    <property type="term" value="F:DNA-directed RNA polymerase activity"/>
    <property type="evidence" value="ECO:0007669"/>
    <property type="project" value="InterPro"/>
</dbReference>
<evidence type="ECO:0000259" key="1">
    <source>
        <dbReference type="Pfam" id="PF01807"/>
    </source>
</evidence>
<evidence type="ECO:0000313" key="4">
    <source>
        <dbReference type="Proteomes" id="UP000287188"/>
    </source>
</evidence>
<name>A0A402AD30_9CHLR</name>
<dbReference type="GO" id="GO:0003677">
    <property type="term" value="F:DNA binding"/>
    <property type="evidence" value="ECO:0007669"/>
    <property type="project" value="InterPro"/>
</dbReference>
<dbReference type="AlphaFoldDB" id="A0A402AD30"/>
<dbReference type="InterPro" id="IPR036977">
    <property type="entry name" value="DNA_primase_Znf_CHC2"/>
</dbReference>
<evidence type="ECO:0000313" key="3">
    <source>
        <dbReference type="EMBL" id="GCE16995.1"/>
    </source>
</evidence>
<reference evidence="4" key="1">
    <citation type="submission" date="2018-12" db="EMBL/GenBank/DDBJ databases">
        <title>Tengunoibacter tsumagoiensis gen. nov., sp. nov., Dictyobacter kobayashii sp. nov., D. alpinus sp. nov., and D. joshuensis sp. nov. and description of Dictyobacteraceae fam. nov. within the order Ktedonobacterales isolated from Tengu-no-mugimeshi.</title>
        <authorList>
            <person name="Wang C.M."/>
            <person name="Zheng Y."/>
            <person name="Sakai Y."/>
            <person name="Toyoda A."/>
            <person name="Minakuchi Y."/>
            <person name="Abe K."/>
            <person name="Yokota A."/>
            <person name="Yabe S."/>
        </authorList>
    </citation>
    <scope>NUCLEOTIDE SEQUENCE [LARGE SCALE GENOMIC DNA]</scope>
    <source>
        <strain evidence="4">Uno11</strain>
    </source>
</reference>
<comment type="caution">
    <text evidence="3">The sequence shown here is derived from an EMBL/GenBank/DDBJ whole genome shotgun (WGS) entry which is preliminary data.</text>
</comment>
<keyword evidence="4" id="KW-1185">Reference proteome</keyword>
<dbReference type="Pfam" id="PF01807">
    <property type="entry name" value="Zn_ribbon_DnaG"/>
    <property type="match status" value="1"/>
</dbReference>
<evidence type="ECO:0000259" key="2">
    <source>
        <dbReference type="Pfam" id="PF22548"/>
    </source>
</evidence>
<dbReference type="Gene3D" id="3.90.580.10">
    <property type="entry name" value="Zinc finger, CHC2-type domain"/>
    <property type="match status" value="1"/>
</dbReference>
<dbReference type="SUPFAM" id="SSF57783">
    <property type="entry name" value="Zinc beta-ribbon"/>
    <property type="match status" value="1"/>
</dbReference>
<dbReference type="InterPro" id="IPR002694">
    <property type="entry name" value="Znf_CHC2"/>
</dbReference>
<dbReference type="GO" id="GO:0006260">
    <property type="term" value="P:DNA replication"/>
    <property type="evidence" value="ECO:0007669"/>
    <property type="project" value="InterPro"/>
</dbReference>
<feature type="domain" description="Zinc finger CHC2-type" evidence="1">
    <location>
        <begin position="233"/>
        <end position="312"/>
    </location>
</feature>
<feature type="domain" description="TOTE conflict system primase" evidence="2">
    <location>
        <begin position="33"/>
        <end position="163"/>
    </location>
</feature>
<proteinExistence type="predicted"/>
<dbReference type="GO" id="GO:0008270">
    <property type="term" value="F:zinc ion binding"/>
    <property type="evidence" value="ECO:0007669"/>
    <property type="project" value="InterPro"/>
</dbReference>
<gene>
    <name evidence="3" type="ORF">KDK_07950</name>
</gene>
<dbReference type="Proteomes" id="UP000287188">
    <property type="component" value="Unassembled WGS sequence"/>
</dbReference>
<dbReference type="EMBL" id="BIFS01000001">
    <property type="protein sequence ID" value="GCE16995.1"/>
    <property type="molecule type" value="Genomic_DNA"/>
</dbReference>
<accession>A0A402AD30</accession>